<feature type="region of interest" description="Disordered" evidence="1">
    <location>
        <begin position="1"/>
        <end position="137"/>
    </location>
</feature>
<name>A0A7S3VHL3_DUNTE</name>
<feature type="region of interest" description="Disordered" evidence="1">
    <location>
        <begin position="568"/>
        <end position="587"/>
    </location>
</feature>
<feature type="region of interest" description="Disordered" evidence="1">
    <location>
        <begin position="467"/>
        <end position="490"/>
    </location>
</feature>
<protein>
    <recommendedName>
        <fullName evidence="2">PSP proline-rich domain-containing protein</fullName>
    </recommendedName>
</protein>
<feature type="domain" description="PSP proline-rich" evidence="2">
    <location>
        <begin position="365"/>
        <end position="418"/>
    </location>
</feature>
<feature type="compositionally biased region" description="Basic residues" evidence="1">
    <location>
        <begin position="63"/>
        <end position="78"/>
    </location>
</feature>
<dbReference type="InterPro" id="IPR006568">
    <property type="entry name" value="PSP_pro-rich"/>
</dbReference>
<feature type="compositionally biased region" description="Basic and acidic residues" evidence="1">
    <location>
        <begin position="177"/>
        <end position="191"/>
    </location>
</feature>
<dbReference type="GO" id="GO:0005634">
    <property type="term" value="C:nucleus"/>
    <property type="evidence" value="ECO:0007669"/>
    <property type="project" value="InterPro"/>
</dbReference>
<feature type="compositionally biased region" description="Low complexity" evidence="1">
    <location>
        <begin position="23"/>
        <end position="32"/>
    </location>
</feature>
<accession>A0A7S3VHL3</accession>
<feature type="region of interest" description="Disordered" evidence="1">
    <location>
        <begin position="617"/>
        <end position="656"/>
    </location>
</feature>
<dbReference type="Pfam" id="PF04046">
    <property type="entry name" value="PSP"/>
    <property type="match status" value="1"/>
</dbReference>
<evidence type="ECO:0000259" key="2">
    <source>
        <dbReference type="SMART" id="SM00581"/>
    </source>
</evidence>
<dbReference type="InterPro" id="IPR007180">
    <property type="entry name" value="DUF382"/>
</dbReference>
<dbReference type="InterPro" id="IPR052584">
    <property type="entry name" value="U2_snRNP_Complex_Component"/>
</dbReference>
<proteinExistence type="predicted"/>
<evidence type="ECO:0000313" key="3">
    <source>
        <dbReference type="EMBL" id="CAE0485462.1"/>
    </source>
</evidence>
<sequence length="656" mass="72926">MVDQGDHQQLPNGDVGEVEHGQEQQQHSQEQQLPNGNAEQKQEPEQQAGVQADGPKQKLDKKQKQKEKKLKHKQNRQQRRQEQLKQPTASKEQGATTDEDNVQIEYVSAPLDLGTSEKAEEPQPDEEAEGMGYGLGLGFSKPKEDPYADFKRIFERFATAEQVTGLERLGEESDEEGAGKGGERTVKEEQRATSTAPEEDEDGDAEEDGKKKLSKRQRKMLNQLKIAELKQLAERPDVVEVWDVTSPDPQMLVYLKSYRNTAPVPRHWSQKRKYLQGKRGIEKPPFKLPDFIEATGIGEMRQGYTEKESTKSLQSKQRARMQPKMGKMDIDYQVLHDAFFKYQTKPKLTQIGEMYYEGKEFEARVENAKPGVLSEDLRKALGMGEDAPPPWLINMQRYGPPPSYPNLRIPGLNAPIPPGAQFGYHPGGWGKPPVDEEGNPIYGDVFGQHIGEAESDDEVAKGEHWGELEAEEEESEEEESEEEEEQDAEALADGISTGIQSGMASGYSGIASSLPSGIETPDVSVQLRKGHETEQPQLYQVLEQKQAPLAPGTLLGTDHVYVLPGQQKKGGMVSSVPGRPGAPGDVEVTLTPEEMEGLDEGGLKALYEQKLAEVRAGNKREDFSDMVAAKAAQQKRKAQQKADGGKKQKTGKDFKF</sequence>
<dbReference type="SMART" id="SM00581">
    <property type="entry name" value="PSP"/>
    <property type="match status" value="1"/>
</dbReference>
<feature type="compositionally biased region" description="Polar residues" evidence="1">
    <location>
        <begin position="84"/>
        <end position="96"/>
    </location>
</feature>
<dbReference type="PANTHER" id="PTHR12785">
    <property type="entry name" value="SPLICING FACTOR 3B"/>
    <property type="match status" value="1"/>
</dbReference>
<feature type="region of interest" description="Disordered" evidence="1">
    <location>
        <begin position="162"/>
        <end position="216"/>
    </location>
</feature>
<feature type="compositionally biased region" description="Basic and acidic residues" evidence="1">
    <location>
        <begin position="643"/>
        <end position="656"/>
    </location>
</feature>
<dbReference type="Pfam" id="PF04037">
    <property type="entry name" value="DUF382"/>
    <property type="match status" value="1"/>
</dbReference>
<feature type="compositionally biased region" description="Acidic residues" evidence="1">
    <location>
        <begin position="468"/>
        <end position="490"/>
    </location>
</feature>
<feature type="compositionally biased region" description="Acidic residues" evidence="1">
    <location>
        <begin position="197"/>
        <end position="207"/>
    </location>
</feature>
<feature type="region of interest" description="Disordered" evidence="1">
    <location>
        <begin position="304"/>
        <end position="323"/>
    </location>
</feature>
<dbReference type="AlphaFoldDB" id="A0A7S3VHL3"/>
<evidence type="ECO:0000256" key="1">
    <source>
        <dbReference type="SAM" id="MobiDB-lite"/>
    </source>
</evidence>
<dbReference type="PANTHER" id="PTHR12785:SF6">
    <property type="entry name" value="SPLICING FACTOR 3B SUBUNIT 2"/>
    <property type="match status" value="1"/>
</dbReference>
<dbReference type="EMBL" id="HBIP01001136">
    <property type="protein sequence ID" value="CAE0485462.1"/>
    <property type="molecule type" value="Transcribed_RNA"/>
</dbReference>
<gene>
    <name evidence="3" type="ORF">DTER00134_LOCUS501</name>
</gene>
<reference evidence="3" key="1">
    <citation type="submission" date="2021-01" db="EMBL/GenBank/DDBJ databases">
        <authorList>
            <person name="Corre E."/>
            <person name="Pelletier E."/>
            <person name="Niang G."/>
            <person name="Scheremetjew M."/>
            <person name="Finn R."/>
            <person name="Kale V."/>
            <person name="Holt S."/>
            <person name="Cochrane G."/>
            <person name="Meng A."/>
            <person name="Brown T."/>
            <person name="Cohen L."/>
        </authorList>
    </citation>
    <scope>NUCLEOTIDE SEQUENCE</scope>
    <source>
        <strain evidence="3">CCMP1320</strain>
    </source>
</reference>
<organism evidence="3">
    <name type="scientific">Dunaliella tertiolecta</name>
    <name type="common">Green alga</name>
    <dbReference type="NCBI Taxonomy" id="3047"/>
    <lineage>
        <taxon>Eukaryota</taxon>
        <taxon>Viridiplantae</taxon>
        <taxon>Chlorophyta</taxon>
        <taxon>core chlorophytes</taxon>
        <taxon>Chlorophyceae</taxon>
        <taxon>CS clade</taxon>
        <taxon>Chlamydomonadales</taxon>
        <taxon>Dunaliellaceae</taxon>
        <taxon>Dunaliella</taxon>
    </lineage>
</organism>